<dbReference type="OrthoDB" id="3638488at2759"/>
<evidence type="ECO:0000259" key="14">
    <source>
        <dbReference type="PROSITE" id="PS51285"/>
    </source>
</evidence>
<keyword evidence="2" id="KW-0723">Serine/threonine-protein kinase</keyword>
<comment type="catalytic activity">
    <reaction evidence="10">
        <text>L-seryl-[protein] + ATP = O-phospho-L-seryl-[protein] + ADP + H(+)</text>
        <dbReference type="Rhea" id="RHEA:17989"/>
        <dbReference type="Rhea" id="RHEA-COMP:9863"/>
        <dbReference type="Rhea" id="RHEA-COMP:11604"/>
        <dbReference type="ChEBI" id="CHEBI:15378"/>
        <dbReference type="ChEBI" id="CHEBI:29999"/>
        <dbReference type="ChEBI" id="CHEBI:30616"/>
        <dbReference type="ChEBI" id="CHEBI:83421"/>
        <dbReference type="ChEBI" id="CHEBI:456216"/>
        <dbReference type="EC" id="2.7.11.1"/>
    </reaction>
</comment>
<dbReference type="SMART" id="SM00220">
    <property type="entry name" value="S_TKc"/>
    <property type="match status" value="1"/>
</dbReference>
<dbReference type="GO" id="GO:0007010">
    <property type="term" value="P:cytoskeleton organization"/>
    <property type="evidence" value="ECO:0007669"/>
    <property type="project" value="UniProtKB-ARBA"/>
</dbReference>
<evidence type="ECO:0000256" key="8">
    <source>
        <dbReference type="ARBA" id="ARBA00038271"/>
    </source>
</evidence>
<evidence type="ECO:0000256" key="10">
    <source>
        <dbReference type="ARBA" id="ARBA00048679"/>
    </source>
</evidence>
<dbReference type="SMART" id="SM00133">
    <property type="entry name" value="S_TK_X"/>
    <property type="match status" value="1"/>
</dbReference>
<evidence type="ECO:0000256" key="4">
    <source>
        <dbReference type="ARBA" id="ARBA00022679"/>
    </source>
</evidence>
<dbReference type="FunFam" id="3.30.200.20:FF:000192">
    <property type="entry name" value="Serine/threonine-protein kinase cot-1"/>
    <property type="match status" value="1"/>
</dbReference>
<dbReference type="InterPro" id="IPR011009">
    <property type="entry name" value="Kinase-like_dom_sf"/>
</dbReference>
<dbReference type="Proteomes" id="UP000218811">
    <property type="component" value="Unassembled WGS sequence"/>
</dbReference>
<keyword evidence="6 15" id="KW-0418">Kinase</keyword>
<dbReference type="EC" id="2.7.11.1" evidence="1"/>
<dbReference type="PROSITE" id="PS00108">
    <property type="entry name" value="PROTEIN_KINASE_ST"/>
    <property type="match status" value="1"/>
</dbReference>
<dbReference type="InterPro" id="IPR000719">
    <property type="entry name" value="Prot_kinase_dom"/>
</dbReference>
<dbReference type="PANTHER" id="PTHR24356:SF400">
    <property type="entry name" value="SERINE_THREONINE-PROTEIN KINASE CBK1"/>
    <property type="match status" value="1"/>
</dbReference>
<sequence>MATLPRRPLPTPPGPPPSTYVGYPNAQREPSPAGLPGDIYSYGNPFQSPYPYPSLALRGGPYVDEPPATLRGGTILHKGFYDLLSLIPSTPSPSRIFWRDNPDPGPVAGPRYEEITTKNPDPAVKTPTAAVSQSTSPTVTTNKRGRRISKDMVSKPTGFVHLVHASDVEQAEALLTRWGPEGQGKLGDPRWALPIKNRIRQSNQARAINEVVNALKPSISSTNKTKDGAAAALRVVNGISSNTSSTITTAAKENVSLSHAPPTGLPSLVTPTISSAQAGNSNFRWTAGLAAHPEHEHEDAEAEEDSLENNIPESPPPMRKPITPSLATLEKAVSAKIYFENLYFALLRHPPSREQRRLAMEKDMMNMQLSEAQKEYIRGRWRQNETEYLRERRQKVDVSAFVKLKTIGHGAFGVVSLVRERSTGQLFAMKQLRKTDMLRKGQEGHVRAERDILKSASLVSTPGAAEWIVRLYYSFQDRNHLYLVLEYMGGGDLLNLLIERDVFEEDFTRFYIAEMVLAIESCHKHGFIHRDIKPDNFLFDPKGHIKLSDFGLATDLHWAHDTSYYEQQRLHLLHKHGIDLEDSRGGGSSDGMRTRRLDRKEVERLMGGGDGQSGIFTWRERNRRKLAYSVCGTNSYMSPEVIRGHGYTYSCDWWSLGVIMFECLYGFPPFVSNSRHVTRQKILNWKQSLRFPSRPRVSHEAVNLMEQLLCEPEDRLGSQASSSVSRPNSMIVQARRSGFIASSSVMGSVDGANLIKAHPWFRGIDWDNIHNQQAPYRPQLRNPEDTRHFDDDIPPEPLAPANGAAADATRDPLLRDKVHGQEILEVRKALAFAGFTHKSPRVISYVRADKAFDPEPDTYGKNDVQRGRSTMREPRDVGQGRAISM</sequence>
<evidence type="ECO:0000256" key="5">
    <source>
        <dbReference type="ARBA" id="ARBA00022741"/>
    </source>
</evidence>
<evidence type="ECO:0000256" key="6">
    <source>
        <dbReference type="ARBA" id="ARBA00022777"/>
    </source>
</evidence>
<dbReference type="STRING" id="742152.A0A2H3JPE9"/>
<protein>
    <recommendedName>
        <fullName evidence="1">non-specific serine/threonine protein kinase</fullName>
        <ecNumber evidence="1">2.7.11.1</ecNumber>
    </recommendedName>
</protein>
<feature type="region of interest" description="Disordered" evidence="12">
    <location>
        <begin position="1"/>
        <end position="40"/>
    </location>
</feature>
<comment type="similarity">
    <text evidence="8">Belongs to the protein kinase superfamily. STE Ser/Thr protein kinase family. COT1 subfamily.</text>
</comment>
<dbReference type="OMA" id="WQNIHRY"/>
<keyword evidence="3" id="KW-0597">Phosphoprotein</keyword>
<keyword evidence="7 11" id="KW-0067">ATP-binding</keyword>
<keyword evidence="4" id="KW-0808">Transferase</keyword>
<evidence type="ECO:0000256" key="12">
    <source>
        <dbReference type="SAM" id="MobiDB-lite"/>
    </source>
</evidence>
<keyword evidence="5 11" id="KW-0547">Nucleotide-binding</keyword>
<dbReference type="InterPro" id="IPR050236">
    <property type="entry name" value="Ser_Thr_kinase_AGC"/>
</dbReference>
<feature type="region of interest" description="Disordered" evidence="12">
    <location>
        <begin position="115"/>
        <end position="144"/>
    </location>
</feature>
<evidence type="ECO:0000256" key="1">
    <source>
        <dbReference type="ARBA" id="ARBA00012513"/>
    </source>
</evidence>
<feature type="compositionally biased region" description="Pro residues" evidence="12">
    <location>
        <begin position="7"/>
        <end position="18"/>
    </location>
</feature>
<comment type="catalytic activity">
    <reaction evidence="9">
        <text>L-threonyl-[protein] + ATP = O-phospho-L-threonyl-[protein] + ADP + H(+)</text>
        <dbReference type="Rhea" id="RHEA:46608"/>
        <dbReference type="Rhea" id="RHEA-COMP:11060"/>
        <dbReference type="Rhea" id="RHEA-COMP:11605"/>
        <dbReference type="ChEBI" id="CHEBI:15378"/>
        <dbReference type="ChEBI" id="CHEBI:30013"/>
        <dbReference type="ChEBI" id="CHEBI:30616"/>
        <dbReference type="ChEBI" id="CHEBI:61977"/>
        <dbReference type="ChEBI" id="CHEBI:456216"/>
        <dbReference type="EC" id="2.7.11.1"/>
    </reaction>
</comment>
<dbReference type="GO" id="GO:0035556">
    <property type="term" value="P:intracellular signal transduction"/>
    <property type="evidence" value="ECO:0007669"/>
    <property type="project" value="TreeGrafter"/>
</dbReference>
<evidence type="ECO:0000256" key="9">
    <source>
        <dbReference type="ARBA" id="ARBA00047899"/>
    </source>
</evidence>
<feature type="region of interest" description="Disordered" evidence="12">
    <location>
        <begin position="853"/>
        <end position="885"/>
    </location>
</feature>
<evidence type="ECO:0000256" key="3">
    <source>
        <dbReference type="ARBA" id="ARBA00022553"/>
    </source>
</evidence>
<dbReference type="InterPro" id="IPR008271">
    <property type="entry name" value="Ser/Thr_kinase_AS"/>
</dbReference>
<evidence type="ECO:0000259" key="13">
    <source>
        <dbReference type="PROSITE" id="PS50011"/>
    </source>
</evidence>
<dbReference type="InterPro" id="IPR059233">
    <property type="entry name" value="MobB_NdrA/B/Cbk1"/>
</dbReference>
<dbReference type="PROSITE" id="PS50011">
    <property type="entry name" value="PROTEIN_KINASE_DOM"/>
    <property type="match status" value="1"/>
</dbReference>
<feature type="domain" description="Protein kinase" evidence="13">
    <location>
        <begin position="401"/>
        <end position="731"/>
    </location>
</feature>
<dbReference type="CDD" id="cd05573">
    <property type="entry name" value="STKc_ROCK_NDR_like"/>
    <property type="match status" value="1"/>
</dbReference>
<feature type="compositionally biased region" description="Basic and acidic residues" evidence="12">
    <location>
        <begin position="853"/>
        <end position="878"/>
    </location>
</feature>
<dbReference type="Pfam" id="PF00069">
    <property type="entry name" value="Pkinase"/>
    <property type="match status" value="2"/>
</dbReference>
<proteinExistence type="inferred from homology"/>
<dbReference type="EMBL" id="KB468146">
    <property type="protein sequence ID" value="PCH43761.1"/>
    <property type="molecule type" value="Genomic_DNA"/>
</dbReference>
<name>A0A2H3JPE9_WOLCO</name>
<evidence type="ECO:0000313" key="16">
    <source>
        <dbReference type="Proteomes" id="UP000218811"/>
    </source>
</evidence>
<feature type="domain" description="AGC-kinase C-terminal" evidence="14">
    <location>
        <begin position="762"/>
        <end position="847"/>
    </location>
</feature>
<dbReference type="PANTHER" id="PTHR24356">
    <property type="entry name" value="SERINE/THREONINE-PROTEIN KINASE"/>
    <property type="match status" value="1"/>
</dbReference>
<dbReference type="GO" id="GO:0004674">
    <property type="term" value="F:protein serine/threonine kinase activity"/>
    <property type="evidence" value="ECO:0007669"/>
    <property type="project" value="UniProtKB-KW"/>
</dbReference>
<reference evidence="15" key="1">
    <citation type="journal article" date="2012" name="Science">
        <title>The Paleozoic origin of enzymatic lignin decomposition reconstructed from 31 fungal genomes.</title>
        <authorList>
            <person name="Floudas D."/>
            <person name="Binder M."/>
            <person name="Riley R."/>
            <person name="Barry K."/>
            <person name="Blanchette R.A."/>
            <person name="Henrissat B."/>
            <person name="Martinez A.T."/>
            <person name="Otillar R."/>
            <person name="Spatafora J.W."/>
            <person name="Yadav J.S."/>
            <person name="Aerts A."/>
            <person name="Benoit I."/>
            <person name="Boyd A."/>
            <person name="Carlson A."/>
            <person name="Copeland A."/>
            <person name="Coutinho P.M."/>
            <person name="de Vries R.P."/>
            <person name="Ferreira P."/>
            <person name="Findley K."/>
            <person name="Foster B."/>
            <person name="Gaskell J."/>
            <person name="Glotzer D."/>
            <person name="Gorecki P."/>
            <person name="Heitman J."/>
            <person name="Hesse C."/>
            <person name="Hori C."/>
            <person name="Igarashi K."/>
            <person name="Jurgens J.A."/>
            <person name="Kallen N."/>
            <person name="Kersten P."/>
            <person name="Kohler A."/>
            <person name="Kuees U."/>
            <person name="Kumar T.K.A."/>
            <person name="Kuo A."/>
            <person name="LaButti K."/>
            <person name="Larrondo L.F."/>
            <person name="Lindquist E."/>
            <person name="Ling A."/>
            <person name="Lombard V."/>
            <person name="Lucas S."/>
            <person name="Lundell T."/>
            <person name="Martin R."/>
            <person name="McLaughlin D.J."/>
            <person name="Morgenstern I."/>
            <person name="Morin E."/>
            <person name="Murat C."/>
            <person name="Nagy L.G."/>
            <person name="Nolan M."/>
            <person name="Ohm R.A."/>
            <person name="Patyshakuliyeva A."/>
            <person name="Rokas A."/>
            <person name="Ruiz-Duenas F.J."/>
            <person name="Sabat G."/>
            <person name="Salamov A."/>
            <person name="Samejima M."/>
            <person name="Schmutz J."/>
            <person name="Slot J.C."/>
            <person name="St John F."/>
            <person name="Stenlid J."/>
            <person name="Sun H."/>
            <person name="Sun S."/>
            <person name="Syed K."/>
            <person name="Tsang A."/>
            <person name="Wiebenga A."/>
            <person name="Young D."/>
            <person name="Pisabarro A."/>
            <person name="Eastwood D.C."/>
            <person name="Martin F."/>
            <person name="Cullen D."/>
            <person name="Grigoriev I.V."/>
            <person name="Hibbett D.S."/>
        </authorList>
    </citation>
    <scope>NUCLEOTIDE SEQUENCE [LARGE SCALE GENOMIC DNA]</scope>
    <source>
        <strain evidence="15">MD-104</strain>
    </source>
</reference>
<dbReference type="GO" id="GO:0005524">
    <property type="term" value="F:ATP binding"/>
    <property type="evidence" value="ECO:0007669"/>
    <property type="project" value="UniProtKB-UniRule"/>
</dbReference>
<dbReference type="FunFam" id="1.10.510.10:FF:000024">
    <property type="entry name" value="Probable serine/threonine-protein kinase cot-1"/>
    <property type="match status" value="1"/>
</dbReference>
<feature type="region of interest" description="Disordered" evidence="12">
    <location>
        <begin position="292"/>
        <end position="323"/>
    </location>
</feature>
<dbReference type="InterPro" id="IPR000961">
    <property type="entry name" value="AGC-kinase_C"/>
</dbReference>
<organism evidence="15 16">
    <name type="scientific">Wolfiporia cocos (strain MD-104)</name>
    <name type="common">Brown rot fungus</name>
    <dbReference type="NCBI Taxonomy" id="742152"/>
    <lineage>
        <taxon>Eukaryota</taxon>
        <taxon>Fungi</taxon>
        <taxon>Dikarya</taxon>
        <taxon>Basidiomycota</taxon>
        <taxon>Agaricomycotina</taxon>
        <taxon>Agaricomycetes</taxon>
        <taxon>Polyporales</taxon>
        <taxon>Phaeolaceae</taxon>
        <taxon>Wolfiporia</taxon>
    </lineage>
</organism>
<accession>A0A2H3JPE9</accession>
<dbReference type="PROSITE" id="PS00107">
    <property type="entry name" value="PROTEIN_KINASE_ATP"/>
    <property type="match status" value="1"/>
</dbReference>
<evidence type="ECO:0000256" key="7">
    <source>
        <dbReference type="ARBA" id="ARBA00022840"/>
    </source>
</evidence>
<dbReference type="AlphaFoldDB" id="A0A2H3JPE9"/>
<dbReference type="Gene3D" id="1.10.510.10">
    <property type="entry name" value="Transferase(Phosphotransferase) domain 1"/>
    <property type="match status" value="1"/>
</dbReference>
<gene>
    <name evidence="15" type="ORF">WOLCODRAFT_74908</name>
</gene>
<evidence type="ECO:0000256" key="2">
    <source>
        <dbReference type="ARBA" id="ARBA00022527"/>
    </source>
</evidence>
<feature type="compositionally biased region" description="Polar residues" evidence="12">
    <location>
        <begin position="129"/>
        <end position="142"/>
    </location>
</feature>
<dbReference type="CDD" id="cd21742">
    <property type="entry name" value="MobB_NDR_LATS-like"/>
    <property type="match status" value="1"/>
</dbReference>
<dbReference type="PROSITE" id="PS51285">
    <property type="entry name" value="AGC_KINASE_CTER"/>
    <property type="match status" value="1"/>
</dbReference>
<evidence type="ECO:0000256" key="11">
    <source>
        <dbReference type="PROSITE-ProRule" id="PRU10141"/>
    </source>
</evidence>
<dbReference type="Gene3D" id="3.30.200.20">
    <property type="entry name" value="Phosphorylase Kinase, domain 1"/>
    <property type="match status" value="1"/>
</dbReference>
<keyword evidence="16" id="KW-1185">Reference proteome</keyword>
<evidence type="ECO:0000313" key="15">
    <source>
        <dbReference type="EMBL" id="PCH43761.1"/>
    </source>
</evidence>
<dbReference type="SUPFAM" id="SSF56112">
    <property type="entry name" value="Protein kinase-like (PK-like)"/>
    <property type="match status" value="1"/>
</dbReference>
<dbReference type="InterPro" id="IPR017441">
    <property type="entry name" value="Protein_kinase_ATP_BS"/>
</dbReference>
<feature type="binding site" evidence="11">
    <location>
        <position position="430"/>
    </location>
    <ligand>
        <name>ATP</name>
        <dbReference type="ChEBI" id="CHEBI:30616"/>
    </ligand>
</feature>